<evidence type="ECO:0000259" key="2">
    <source>
        <dbReference type="Pfam" id="PF01636"/>
    </source>
</evidence>
<feature type="domain" description="Aminoglycoside phosphotransferase" evidence="2">
    <location>
        <begin position="102"/>
        <end position="290"/>
    </location>
</feature>
<proteinExistence type="predicted"/>
<feature type="signal peptide" evidence="1">
    <location>
        <begin position="1"/>
        <end position="18"/>
    </location>
</feature>
<dbReference type="InterPro" id="IPR011009">
    <property type="entry name" value="Kinase-like_dom_sf"/>
</dbReference>
<dbReference type="AlphaFoldDB" id="A0A7S1U035"/>
<dbReference type="Gene3D" id="3.90.1200.10">
    <property type="match status" value="1"/>
</dbReference>
<reference evidence="3" key="1">
    <citation type="submission" date="2021-01" db="EMBL/GenBank/DDBJ databases">
        <authorList>
            <person name="Corre E."/>
            <person name="Pelletier E."/>
            <person name="Niang G."/>
            <person name="Scheremetjew M."/>
            <person name="Finn R."/>
            <person name="Kale V."/>
            <person name="Holt S."/>
            <person name="Cochrane G."/>
            <person name="Meng A."/>
            <person name="Brown T."/>
            <person name="Cohen L."/>
        </authorList>
    </citation>
    <scope>NUCLEOTIDE SEQUENCE</scope>
    <source>
        <strain evidence="3">CCMP2877</strain>
    </source>
</reference>
<dbReference type="Pfam" id="PF01636">
    <property type="entry name" value="APH"/>
    <property type="match status" value="1"/>
</dbReference>
<sequence length="387" mass="41590">MRLLLALGLGFGFGLGSGSGFGLPQTSGAGRRPGSVMERDEALALAQRALPGREVVDVTGIETVASLWAGMGAIYGVRATCADGDGEAEVICKRIALPAGELSVGDARKAASYEVEAAFYEGVAELLNGEAGCAVPQGLLVERGRGAEGLTICMTRLPGSVPGGLGRDGALRAAAWAARLHAFTWGAARADEFVRMGLQPQGSYWYLDTRLDEWEAIPRRGWQARLRRAARAVDERLKADPLCCVVHGDFKAGNMVWDGDDVAMCDFQYCGKGCALKDLAYMIGCYLDDRGARRGTPTHPLERDVLEAYRAELAARLGEDAAPPQAAMDAALDLCFLDLYRWMAGWGVWGNAFLEPRAQSVLDRIDGGKLLKDEDAYRQAVQRAFPL</sequence>
<name>A0A7S1U035_9STRA</name>
<feature type="chain" id="PRO_5030622304" description="Aminoglycoside phosphotransferase domain-containing protein" evidence="1">
    <location>
        <begin position="19"/>
        <end position="387"/>
    </location>
</feature>
<organism evidence="3">
    <name type="scientific">Phaeomonas parva</name>
    <dbReference type="NCBI Taxonomy" id="124430"/>
    <lineage>
        <taxon>Eukaryota</taxon>
        <taxon>Sar</taxon>
        <taxon>Stramenopiles</taxon>
        <taxon>Ochrophyta</taxon>
        <taxon>Pinguiophyceae</taxon>
        <taxon>Pinguiochrysidales</taxon>
        <taxon>Pinguiochrysidaceae</taxon>
        <taxon>Phaeomonas</taxon>
    </lineage>
</organism>
<accession>A0A7S1U035</accession>
<dbReference type="EMBL" id="HBGJ01014346">
    <property type="protein sequence ID" value="CAD9250789.1"/>
    <property type="molecule type" value="Transcribed_RNA"/>
</dbReference>
<evidence type="ECO:0000256" key="1">
    <source>
        <dbReference type="SAM" id="SignalP"/>
    </source>
</evidence>
<dbReference type="InterPro" id="IPR002575">
    <property type="entry name" value="Aminoglycoside_PTrfase"/>
</dbReference>
<keyword evidence="1" id="KW-0732">Signal</keyword>
<evidence type="ECO:0000313" key="3">
    <source>
        <dbReference type="EMBL" id="CAD9250789.1"/>
    </source>
</evidence>
<protein>
    <recommendedName>
        <fullName evidence="2">Aminoglycoside phosphotransferase domain-containing protein</fullName>
    </recommendedName>
</protein>
<gene>
    <name evidence="3" type="ORF">PPAR1163_LOCUS9150</name>
</gene>
<dbReference type="SUPFAM" id="SSF56112">
    <property type="entry name" value="Protein kinase-like (PK-like)"/>
    <property type="match status" value="1"/>
</dbReference>